<evidence type="ECO:0000256" key="3">
    <source>
        <dbReference type="SAM" id="MobiDB-lite"/>
    </source>
</evidence>
<comment type="subcellular location">
    <subcellularLocation>
        <location evidence="1">Cell envelope</location>
    </subcellularLocation>
</comment>
<feature type="domain" description="YknX-like beta-barrel" evidence="5">
    <location>
        <begin position="305"/>
        <end position="405"/>
    </location>
</feature>
<protein>
    <submittedName>
        <fullName evidence="6">Secretion protein HlyD</fullName>
    </submittedName>
</protein>
<reference evidence="7" key="1">
    <citation type="submission" date="2014-12" db="EMBL/GenBank/DDBJ databases">
        <title>Genome sequence of Clostridium beijerinckii strain 59B.</title>
        <authorList>
            <person name="Little G.T."/>
            <person name="Minton N.P."/>
        </authorList>
    </citation>
    <scope>NUCLEOTIDE SEQUENCE [LARGE SCALE GENOMIC DNA]</scope>
    <source>
        <strain evidence="7">59B</strain>
    </source>
</reference>
<keyword evidence="4" id="KW-0472">Membrane</keyword>
<dbReference type="KEGG" id="cbei:LF65_01950"/>
<dbReference type="Gene3D" id="1.10.287.470">
    <property type="entry name" value="Helix hairpin bin"/>
    <property type="match status" value="1"/>
</dbReference>
<dbReference type="OrthoDB" id="1777386at2"/>
<dbReference type="EMBL" id="CP010086">
    <property type="protein sequence ID" value="AJG98548.1"/>
    <property type="molecule type" value="Genomic_DNA"/>
</dbReference>
<sequence length="491" mass="52645">MKLLFNKKTLANKEIMETTEARKKKFLTKKKVISLVAILVVLAIGAGIYKVKFAKTKVTQSSVKYTTLKKTNIATTISSSGAIKSGDSTNIYSNLEYNVASINVSVGDVVKKGDVLATIDTSTLQEQLAEAEQTLNANEQKNQLSLTSAKQKYDNLQYLHDNNLQTDIINAEKSVDSAKLDMEDKSKVYEYDKVMFQNGEISQQDLNTAKTNYENSKGVYDKSTVALEAAKVNSDQALSEAKTAYESAQAAANDKSNRLAYEDKKKKLQDAQVVATVDGTVTNVNAVVGIQASGALFVIQDLDNLIVNASVDETDVAKVKVGQKAQITTDASGSDIIDAEVLSVEPVSSTASASTSTTSSSNGKTSTSTSSTSNTTSSDVSFTVKVQLTGKNDKVKVGMNSVVNIITDEKDDIYSVPYGAVINNNGQNEVYAAVEQGGKYIVKEIPVTKGIESNANVEIDGSDLSDGMIILNEPTSYKAGDPVEINSRKAK</sequence>
<dbReference type="GO" id="GO:0030313">
    <property type="term" value="C:cell envelope"/>
    <property type="evidence" value="ECO:0007669"/>
    <property type="project" value="UniProtKB-SubCell"/>
</dbReference>
<dbReference type="InterPro" id="IPR058636">
    <property type="entry name" value="Beta-barrel_YknX"/>
</dbReference>
<proteinExistence type="predicted"/>
<dbReference type="Gene3D" id="2.40.30.170">
    <property type="match status" value="1"/>
</dbReference>
<keyword evidence="2" id="KW-0175">Coiled coil</keyword>
<dbReference type="STRING" id="1520.LF65_01950"/>
<dbReference type="PANTHER" id="PTHR32347">
    <property type="entry name" value="EFFLUX SYSTEM COMPONENT YKNX-RELATED"/>
    <property type="match status" value="1"/>
</dbReference>
<name>A0A0B5QNX0_CLOBE</name>
<evidence type="ECO:0000259" key="5">
    <source>
        <dbReference type="Pfam" id="PF25990"/>
    </source>
</evidence>
<dbReference type="RefSeq" id="WP_041895821.1">
    <property type="nucleotide sequence ID" value="NZ_CP010086.2"/>
</dbReference>
<dbReference type="PANTHER" id="PTHR32347:SF14">
    <property type="entry name" value="EFFLUX SYSTEM COMPONENT YKNX-RELATED"/>
    <property type="match status" value="1"/>
</dbReference>
<gene>
    <name evidence="6" type="ORF">LF65_01950</name>
</gene>
<organism evidence="6 7">
    <name type="scientific">Clostridium beijerinckii</name>
    <name type="common">Clostridium MP</name>
    <dbReference type="NCBI Taxonomy" id="1520"/>
    <lineage>
        <taxon>Bacteria</taxon>
        <taxon>Bacillati</taxon>
        <taxon>Bacillota</taxon>
        <taxon>Clostridia</taxon>
        <taxon>Eubacteriales</taxon>
        <taxon>Clostridiaceae</taxon>
        <taxon>Clostridium</taxon>
    </lineage>
</organism>
<evidence type="ECO:0000256" key="2">
    <source>
        <dbReference type="ARBA" id="ARBA00023054"/>
    </source>
</evidence>
<feature type="region of interest" description="Disordered" evidence="3">
    <location>
        <begin position="348"/>
        <end position="377"/>
    </location>
</feature>
<feature type="transmembrane region" description="Helical" evidence="4">
    <location>
        <begin position="32"/>
        <end position="49"/>
    </location>
</feature>
<dbReference type="Pfam" id="PF25990">
    <property type="entry name" value="Beta-barrel_YknX"/>
    <property type="match status" value="1"/>
</dbReference>
<accession>A0A0B5QNX0</accession>
<dbReference type="Proteomes" id="UP000031866">
    <property type="component" value="Chromosome"/>
</dbReference>
<evidence type="ECO:0000313" key="7">
    <source>
        <dbReference type="Proteomes" id="UP000031866"/>
    </source>
</evidence>
<dbReference type="InterPro" id="IPR050465">
    <property type="entry name" value="UPF0194_transport"/>
</dbReference>
<evidence type="ECO:0000256" key="1">
    <source>
        <dbReference type="ARBA" id="ARBA00004196"/>
    </source>
</evidence>
<dbReference type="AlphaFoldDB" id="A0A0B5QNX0"/>
<keyword evidence="4" id="KW-0812">Transmembrane</keyword>
<dbReference type="Gene3D" id="2.40.50.100">
    <property type="match status" value="1"/>
</dbReference>
<dbReference type="SUPFAM" id="SSF111369">
    <property type="entry name" value="HlyD-like secretion proteins"/>
    <property type="match status" value="1"/>
</dbReference>
<keyword evidence="4" id="KW-1133">Transmembrane helix</keyword>
<evidence type="ECO:0000256" key="4">
    <source>
        <dbReference type="SAM" id="Phobius"/>
    </source>
</evidence>
<evidence type="ECO:0000313" key="6">
    <source>
        <dbReference type="EMBL" id="AJG98548.1"/>
    </source>
</evidence>